<dbReference type="OrthoDB" id="10625664at2759"/>
<accession>A0A1J4JHY5</accession>
<dbReference type="EMBL" id="MLAK01001129">
    <property type="protein sequence ID" value="OHS97219.1"/>
    <property type="molecule type" value="Genomic_DNA"/>
</dbReference>
<proteinExistence type="predicted"/>
<evidence type="ECO:0000313" key="2">
    <source>
        <dbReference type="EMBL" id="OHS97219.1"/>
    </source>
</evidence>
<protein>
    <submittedName>
        <fullName evidence="2">Uncharacterized protein</fullName>
    </submittedName>
</protein>
<sequence length="386" mass="43538">MHCFFEPYLALIFLSSIFLTGSFIFSITQTNNIRPSKCSTIPNVTLSNDVDQLHKIIADSIKKAKRNVQLSFSDLNETALSKIYIPALLEAKSNGASIKIIVSLNNNIEDILKNNGITDIFDINTANLTISSQSIVADDTAFIAPFLIPNPHGSTPMLAQLISISDCESLVQDLSNFMSYYELSQLNKLPRVIPGNLMAQTSAIKPLQIEKSKFFMFHNPQSYVDPLRIDTSRVLTALFDENPVSIDFYSYSPQCLTSLVDPTSDEFSLYLIMKELLMKNQTKVRYLASKQSSQEETEPCYEALAAFSNVEFRVYNLNNEGPNFIIVHFEKSKESYIFAQYIRALEIGNSVALHLATNDEGIGNYLQWNFESVWDEATPVSIEWYD</sequence>
<dbReference type="Proteomes" id="UP000179807">
    <property type="component" value="Unassembled WGS sequence"/>
</dbReference>
<keyword evidence="3" id="KW-1185">Reference proteome</keyword>
<keyword evidence="1" id="KW-1133">Transmembrane helix</keyword>
<keyword evidence="1" id="KW-0472">Membrane</keyword>
<reference evidence="2" key="1">
    <citation type="submission" date="2016-10" db="EMBL/GenBank/DDBJ databases">
        <authorList>
            <person name="Benchimol M."/>
            <person name="Almeida L.G."/>
            <person name="Vasconcelos A.T."/>
            <person name="Perreira-Neves A."/>
            <person name="Rosa I.A."/>
            <person name="Tasca T."/>
            <person name="Bogo M.R."/>
            <person name="de Souza W."/>
        </authorList>
    </citation>
    <scope>NUCLEOTIDE SEQUENCE [LARGE SCALE GENOMIC DNA]</scope>
    <source>
        <strain evidence="2">K</strain>
    </source>
</reference>
<organism evidence="2 3">
    <name type="scientific">Tritrichomonas foetus</name>
    <dbReference type="NCBI Taxonomy" id="1144522"/>
    <lineage>
        <taxon>Eukaryota</taxon>
        <taxon>Metamonada</taxon>
        <taxon>Parabasalia</taxon>
        <taxon>Tritrichomonadida</taxon>
        <taxon>Tritrichomonadidae</taxon>
        <taxon>Tritrichomonas</taxon>
    </lineage>
</organism>
<gene>
    <name evidence="2" type="ORF">TRFO_36604</name>
</gene>
<comment type="caution">
    <text evidence="2">The sequence shown here is derived from an EMBL/GenBank/DDBJ whole genome shotgun (WGS) entry which is preliminary data.</text>
</comment>
<dbReference type="VEuPathDB" id="TrichDB:TRFO_36604"/>
<dbReference type="GeneID" id="94845633"/>
<name>A0A1J4JHY5_9EUKA</name>
<feature type="transmembrane region" description="Helical" evidence="1">
    <location>
        <begin position="7"/>
        <end position="27"/>
    </location>
</feature>
<evidence type="ECO:0000313" key="3">
    <source>
        <dbReference type="Proteomes" id="UP000179807"/>
    </source>
</evidence>
<evidence type="ECO:0000256" key="1">
    <source>
        <dbReference type="SAM" id="Phobius"/>
    </source>
</evidence>
<dbReference type="RefSeq" id="XP_068350356.1">
    <property type="nucleotide sequence ID" value="XM_068510929.1"/>
</dbReference>
<keyword evidence="1" id="KW-0812">Transmembrane</keyword>
<dbReference type="AlphaFoldDB" id="A0A1J4JHY5"/>